<dbReference type="Gene3D" id="3.40.710.10">
    <property type="entry name" value="DD-peptidase/beta-lactamase superfamily"/>
    <property type="match status" value="1"/>
</dbReference>
<dbReference type="InterPro" id="IPR000871">
    <property type="entry name" value="Beta-lactam_class-A"/>
</dbReference>
<sequence length="431" mass="48464">MGKSCKNIFLNQLSKLRLIGKVKIITLTIACIVVATLITKHQTEHSATSSSRQAFHSLTTPAKLPVQVSATSSPKEAFHSPTTPPKLPDWAIAKSLPIPFRQATQHSEVVYNLKTPPKFKQSQELQAIVNDVVNLTTAKDLPKKALSITLIDAKTGETGAYQQDTPRYPASVVKLFWMVILYAQIESNLWKNEQDFTPYLAKMIKESDNEAASFILDEVTDTHSEPELESEKLKIWKNKRQQVNRFFEKAGYNHINISQKTFPIDYLNLSEPEGSELQILGNPIWNWNKITTEQGARLLYEICYAGQAVSPQASKKMCAWLKRDFNPKVLQKKQLESDGFNPVETFFGESLSKTNAQFYSKAGWVSLSRAETAMITTGNSGATYILTIFAEDSAYANDTQIFPQISRLVYNRMTSRNSRSMPKSGVPNEKL</sequence>
<gene>
    <name evidence="2" type="ORF">DP114_24385</name>
</gene>
<dbReference type="RefSeq" id="WP_171977320.1">
    <property type="nucleotide sequence ID" value="NZ_CAWOXK010000001.1"/>
</dbReference>
<proteinExistence type="predicted"/>
<evidence type="ECO:0000313" key="2">
    <source>
        <dbReference type="EMBL" id="QDL10618.1"/>
    </source>
</evidence>
<dbReference type="PANTHER" id="PTHR35333:SF3">
    <property type="entry name" value="BETA-LACTAMASE-TYPE TRANSPEPTIDASE FOLD CONTAINING PROTEIN"/>
    <property type="match status" value="1"/>
</dbReference>
<evidence type="ECO:0000313" key="3">
    <source>
        <dbReference type="Proteomes" id="UP000503129"/>
    </source>
</evidence>
<dbReference type="Proteomes" id="UP000503129">
    <property type="component" value="Chromosome"/>
</dbReference>
<dbReference type="EMBL" id="CP030118">
    <property type="protein sequence ID" value="QDL10618.1"/>
    <property type="molecule type" value="Genomic_DNA"/>
</dbReference>
<name>A0A856MIW0_9CYAN</name>
<dbReference type="AlphaFoldDB" id="A0A856MIW0"/>
<dbReference type="PANTHER" id="PTHR35333">
    <property type="entry name" value="BETA-LACTAMASE"/>
    <property type="match status" value="1"/>
</dbReference>
<dbReference type="GO" id="GO:0008800">
    <property type="term" value="F:beta-lactamase activity"/>
    <property type="evidence" value="ECO:0007669"/>
    <property type="project" value="InterPro"/>
</dbReference>
<dbReference type="Pfam" id="PF13354">
    <property type="entry name" value="Beta-lactamase2"/>
    <property type="match status" value="1"/>
</dbReference>
<dbReference type="SUPFAM" id="SSF56601">
    <property type="entry name" value="beta-lactamase/transpeptidase-like"/>
    <property type="match status" value="1"/>
</dbReference>
<dbReference type="InterPro" id="IPR012338">
    <property type="entry name" value="Beta-lactam/transpept-like"/>
</dbReference>
<accession>A0A856MIW0</accession>
<protein>
    <recommendedName>
        <fullName evidence="1">Beta-lactamase class A catalytic domain-containing protein</fullName>
    </recommendedName>
</protein>
<dbReference type="InterPro" id="IPR045155">
    <property type="entry name" value="Beta-lactam_cat"/>
</dbReference>
<reference evidence="2 3" key="1">
    <citation type="submission" date="2018-06" db="EMBL/GenBank/DDBJ databases">
        <title>Comparative genomics of Brasilonema spp. strains.</title>
        <authorList>
            <person name="Alvarenga D.O."/>
            <person name="Fiore M.F."/>
            <person name="Varani A.M."/>
        </authorList>
    </citation>
    <scope>NUCLEOTIDE SEQUENCE [LARGE SCALE GENOMIC DNA]</scope>
    <source>
        <strain evidence="2 3">CENA114</strain>
    </source>
</reference>
<dbReference type="GO" id="GO:0030655">
    <property type="term" value="P:beta-lactam antibiotic catabolic process"/>
    <property type="evidence" value="ECO:0007669"/>
    <property type="project" value="InterPro"/>
</dbReference>
<keyword evidence="3" id="KW-1185">Reference proteome</keyword>
<feature type="domain" description="Beta-lactamase class A catalytic" evidence="1">
    <location>
        <begin position="239"/>
        <end position="389"/>
    </location>
</feature>
<dbReference type="KEGG" id="bsen:DP114_24385"/>
<evidence type="ECO:0000259" key="1">
    <source>
        <dbReference type="Pfam" id="PF13354"/>
    </source>
</evidence>
<dbReference type="GO" id="GO:0046677">
    <property type="term" value="P:response to antibiotic"/>
    <property type="evidence" value="ECO:0007669"/>
    <property type="project" value="InterPro"/>
</dbReference>
<organism evidence="2 3">
    <name type="scientific">Brasilonema sennae CENA114</name>
    <dbReference type="NCBI Taxonomy" id="415709"/>
    <lineage>
        <taxon>Bacteria</taxon>
        <taxon>Bacillati</taxon>
        <taxon>Cyanobacteriota</taxon>
        <taxon>Cyanophyceae</taxon>
        <taxon>Nostocales</taxon>
        <taxon>Scytonemataceae</taxon>
        <taxon>Brasilonema</taxon>
        <taxon>Bromeliae group (in: Brasilonema)</taxon>
    </lineage>
</organism>